<dbReference type="Gene3D" id="3.30.9.20">
    <property type="match status" value="1"/>
</dbReference>
<evidence type="ECO:0000313" key="5">
    <source>
        <dbReference type="Proteomes" id="UP000715441"/>
    </source>
</evidence>
<protein>
    <submittedName>
        <fullName evidence="4">NAD(P)-binding protein</fullName>
    </submittedName>
</protein>
<dbReference type="PRINTS" id="PR00420">
    <property type="entry name" value="RNGMNOXGNASE"/>
</dbReference>
<dbReference type="Proteomes" id="UP000715441">
    <property type="component" value="Unassembled WGS sequence"/>
</dbReference>
<dbReference type="PANTHER" id="PTHR43476">
    <property type="entry name" value="3-(3-HYDROXY-PHENYL)PROPIONATE/3-HYDROXYCINNAMIC ACID HYDROXYLASE"/>
    <property type="match status" value="1"/>
</dbReference>
<keyword evidence="5" id="KW-1185">Reference proteome</keyword>
<proteinExistence type="predicted"/>
<keyword evidence="2" id="KW-0520">NAD</keyword>
<accession>A0ABX1IXZ1</accession>
<dbReference type="InterPro" id="IPR002938">
    <property type="entry name" value="FAD-bd"/>
</dbReference>
<dbReference type="SUPFAM" id="SSF51905">
    <property type="entry name" value="FAD/NAD(P)-binding domain"/>
    <property type="match status" value="1"/>
</dbReference>
<dbReference type="Gene3D" id="3.50.50.60">
    <property type="entry name" value="FAD/NAD(P)-binding domain"/>
    <property type="match status" value="1"/>
</dbReference>
<dbReference type="Pfam" id="PF13450">
    <property type="entry name" value="NAD_binding_8"/>
    <property type="match status" value="1"/>
</dbReference>
<organism evidence="4 5">
    <name type="scientific">Amycolatopsis acididurans</name>
    <dbReference type="NCBI Taxonomy" id="2724524"/>
    <lineage>
        <taxon>Bacteria</taxon>
        <taxon>Bacillati</taxon>
        <taxon>Actinomycetota</taxon>
        <taxon>Actinomycetes</taxon>
        <taxon>Pseudonocardiales</taxon>
        <taxon>Pseudonocardiaceae</taxon>
        <taxon>Amycolatopsis</taxon>
    </lineage>
</organism>
<evidence type="ECO:0000256" key="1">
    <source>
        <dbReference type="ARBA" id="ARBA00023002"/>
    </source>
</evidence>
<dbReference type="Pfam" id="PF01494">
    <property type="entry name" value="FAD_binding_3"/>
    <property type="match status" value="1"/>
</dbReference>
<dbReference type="RefSeq" id="WP_168512154.1">
    <property type="nucleotide sequence ID" value="NZ_JAAXLS010000002.1"/>
</dbReference>
<keyword evidence="1" id="KW-0560">Oxidoreductase</keyword>
<gene>
    <name evidence="4" type="ORF">HFP15_05715</name>
</gene>
<comment type="caution">
    <text evidence="4">The sequence shown here is derived from an EMBL/GenBank/DDBJ whole genome shotgun (WGS) entry which is preliminary data.</text>
</comment>
<sequence length="534" mass="56511">MAGKIVSIIGGGPAGLYAARLLKARRPGWSVTVYERAERDEPFGFGVSLTGSALASFEAADPETHAAIAALGVAAPSAEFRLDGRTVRIPEFSRGVAVARRDLLRVLASACRSAGVELLSGTRADVGELRRRSDVVIVADGANSPSRAALRDELGAHESFARDTFIWCAADVPLDCAVFIPVATEHGVYATHSYPFTGSRSGHVIEASPETVAAAGMSIGPRPDGSSDEVGLEYLAEVFKDLLGGAPLIGNRSVWGKFRWVRCDRWHHENVVLIGDAVATAHFSLGSGTKHAMESAISLADALTTTESVPGAFANYEATQRPATAQLQDRAWRSNLWWQSIDQRLHLTPAEMAVSYLTRAGAMSLGKLLGSASGLIAETSRSFGENPPSEADAFGEWLTHRPLRVREDVVLEHRVLGQDGGAVAVVPPGGVAAARARQAAPVVLAEIIVDTDDPWSANATALVKRADAAIAAGADGVLLAGRPERAPVLDRIALAERIRLSAHVPVAARARAEFRSELLEGLLAGRIDLIAFET</sequence>
<feature type="domain" description="FAD-binding" evidence="3">
    <location>
        <begin position="131"/>
        <end position="330"/>
    </location>
</feature>
<dbReference type="InterPro" id="IPR036188">
    <property type="entry name" value="FAD/NAD-bd_sf"/>
</dbReference>
<evidence type="ECO:0000259" key="3">
    <source>
        <dbReference type="Pfam" id="PF01494"/>
    </source>
</evidence>
<dbReference type="PANTHER" id="PTHR43476:SF4">
    <property type="entry name" value="BLR0106 PROTEIN"/>
    <property type="match status" value="1"/>
</dbReference>
<dbReference type="EMBL" id="JAAXLS010000002">
    <property type="protein sequence ID" value="NKQ52371.1"/>
    <property type="molecule type" value="Genomic_DNA"/>
</dbReference>
<evidence type="ECO:0000256" key="2">
    <source>
        <dbReference type="ARBA" id="ARBA00023027"/>
    </source>
</evidence>
<name>A0ABX1IXZ1_9PSEU</name>
<evidence type="ECO:0000313" key="4">
    <source>
        <dbReference type="EMBL" id="NKQ52371.1"/>
    </source>
</evidence>
<dbReference type="InterPro" id="IPR050631">
    <property type="entry name" value="PheA/TfdB_FAD_monoxygenase"/>
</dbReference>
<reference evidence="4 5" key="1">
    <citation type="submission" date="2020-04" db="EMBL/GenBank/DDBJ databases">
        <title>Novel species.</title>
        <authorList>
            <person name="Teo W.F.A."/>
            <person name="Lipun K."/>
            <person name="Srisuk N."/>
            <person name="Duangmal K."/>
        </authorList>
    </citation>
    <scope>NUCLEOTIDE SEQUENCE [LARGE SCALE GENOMIC DNA]</scope>
    <source>
        <strain evidence="4 5">K13G38</strain>
    </source>
</reference>